<keyword evidence="10" id="KW-1185">Reference proteome</keyword>
<keyword evidence="4 7" id="KW-1133">Transmembrane helix</keyword>
<evidence type="ECO:0000256" key="5">
    <source>
        <dbReference type="ARBA" id="ARBA00023136"/>
    </source>
</evidence>
<dbReference type="InterPro" id="IPR011701">
    <property type="entry name" value="MFS"/>
</dbReference>
<feature type="region of interest" description="Disordered" evidence="6">
    <location>
        <begin position="379"/>
        <end position="403"/>
    </location>
</feature>
<dbReference type="Pfam" id="PF07690">
    <property type="entry name" value="MFS_1"/>
    <property type="match status" value="1"/>
</dbReference>
<dbReference type="RefSeq" id="WP_213007294.1">
    <property type="nucleotide sequence ID" value="NZ_BOQN01000047.1"/>
</dbReference>
<dbReference type="GO" id="GO:0005886">
    <property type="term" value="C:plasma membrane"/>
    <property type="evidence" value="ECO:0007669"/>
    <property type="project" value="UniProtKB-SubCell"/>
</dbReference>
<feature type="transmembrane region" description="Helical" evidence="7">
    <location>
        <begin position="266"/>
        <end position="283"/>
    </location>
</feature>
<evidence type="ECO:0000313" key="9">
    <source>
        <dbReference type="EMBL" id="GIM91395.1"/>
    </source>
</evidence>
<feature type="domain" description="Major facilitator superfamily (MFS) profile" evidence="8">
    <location>
        <begin position="6"/>
        <end position="378"/>
    </location>
</feature>
<dbReference type="InterPro" id="IPR020846">
    <property type="entry name" value="MFS_dom"/>
</dbReference>
<name>A0A919T9C9_9ACTN</name>
<dbReference type="Gene3D" id="1.20.1250.20">
    <property type="entry name" value="MFS general substrate transporter like domains"/>
    <property type="match status" value="1"/>
</dbReference>
<feature type="transmembrane region" description="Helical" evidence="7">
    <location>
        <begin position="97"/>
        <end position="121"/>
    </location>
</feature>
<dbReference type="PROSITE" id="PS50850">
    <property type="entry name" value="MFS"/>
    <property type="match status" value="1"/>
</dbReference>
<dbReference type="PANTHER" id="PTHR43124:SF3">
    <property type="entry name" value="CHLORAMPHENICOL EFFLUX PUMP RV0191"/>
    <property type="match status" value="1"/>
</dbReference>
<evidence type="ECO:0000256" key="2">
    <source>
        <dbReference type="ARBA" id="ARBA00022475"/>
    </source>
</evidence>
<sequence length="403" mass="40709">MRSWTVLVALAASTFLYVTIETLPIGLLPEIAGQLGTTTAAVGLLVTAYGLMVVAATIPLTLLTHRWRRRRLLVALLLAATAATALSALAPNYPALLAGRVVTALSQALFWAVVTPATAAMFRPAVRGRAISILYGGSSVGPLLGVPAGTWLGQQFGWRVPFLVLAGLGLAISAVIVTLMPDQTPGTSDTERGSAPDARAYRNLVVTVAVLVTGAFVAFTCISPFLTEASGLSGRAVSAVLLLRGIAGLVGVIAAGLVPARHTGRAMTVVIGVQAVALTAQWAGSAIPVISIAAVATAGFALSAMTAILAVRVLEVAPGRTDLAGAGSSTAFNVGITAGALIGSQVLAGGTVRTSALLAAGITAAALIIALARPRGDRPRAQLKSGTAPREVSERPLGSSHSS</sequence>
<dbReference type="EMBL" id="BOQN01000047">
    <property type="protein sequence ID" value="GIM91395.1"/>
    <property type="molecule type" value="Genomic_DNA"/>
</dbReference>
<evidence type="ECO:0000259" key="8">
    <source>
        <dbReference type="PROSITE" id="PS50850"/>
    </source>
</evidence>
<gene>
    <name evidence="9" type="primary">araJ_2</name>
    <name evidence="9" type="ORF">Ato02nite_031880</name>
</gene>
<comment type="subcellular location">
    <subcellularLocation>
        <location evidence="1">Cell membrane</location>
        <topology evidence="1">Multi-pass membrane protein</topology>
    </subcellularLocation>
</comment>
<feature type="transmembrane region" description="Helical" evidence="7">
    <location>
        <begin position="201"/>
        <end position="226"/>
    </location>
</feature>
<feature type="transmembrane region" description="Helical" evidence="7">
    <location>
        <begin position="354"/>
        <end position="372"/>
    </location>
</feature>
<feature type="transmembrane region" description="Helical" evidence="7">
    <location>
        <begin position="72"/>
        <end position="91"/>
    </location>
</feature>
<keyword evidence="2" id="KW-1003">Cell membrane</keyword>
<comment type="caution">
    <text evidence="9">The sequence shown here is derived from an EMBL/GenBank/DDBJ whole genome shotgun (WGS) entry which is preliminary data.</text>
</comment>
<reference evidence="9 10" key="1">
    <citation type="submission" date="2021-03" db="EMBL/GenBank/DDBJ databases">
        <title>Whole genome shotgun sequence of Actinoplanes toevensis NBRC 105298.</title>
        <authorList>
            <person name="Komaki H."/>
            <person name="Tamura T."/>
        </authorList>
    </citation>
    <scope>NUCLEOTIDE SEQUENCE [LARGE SCALE GENOMIC DNA]</scope>
    <source>
        <strain evidence="9 10">NBRC 105298</strain>
    </source>
</reference>
<dbReference type="PANTHER" id="PTHR43124">
    <property type="entry name" value="PURINE EFFLUX PUMP PBUE"/>
    <property type="match status" value="1"/>
</dbReference>
<dbReference type="GO" id="GO:0022857">
    <property type="term" value="F:transmembrane transporter activity"/>
    <property type="evidence" value="ECO:0007669"/>
    <property type="project" value="InterPro"/>
</dbReference>
<feature type="transmembrane region" description="Helical" evidence="7">
    <location>
        <begin position="38"/>
        <end position="60"/>
    </location>
</feature>
<dbReference type="InterPro" id="IPR036259">
    <property type="entry name" value="MFS_trans_sf"/>
</dbReference>
<dbReference type="Proteomes" id="UP000677082">
    <property type="component" value="Unassembled WGS sequence"/>
</dbReference>
<dbReference type="SUPFAM" id="SSF103473">
    <property type="entry name" value="MFS general substrate transporter"/>
    <property type="match status" value="1"/>
</dbReference>
<dbReference type="AlphaFoldDB" id="A0A919T9C9"/>
<proteinExistence type="predicted"/>
<evidence type="ECO:0000256" key="3">
    <source>
        <dbReference type="ARBA" id="ARBA00022692"/>
    </source>
</evidence>
<feature type="transmembrane region" description="Helical" evidence="7">
    <location>
        <begin position="323"/>
        <end position="342"/>
    </location>
</feature>
<accession>A0A919T9C9</accession>
<evidence type="ECO:0000256" key="1">
    <source>
        <dbReference type="ARBA" id="ARBA00004651"/>
    </source>
</evidence>
<dbReference type="CDD" id="cd17324">
    <property type="entry name" value="MFS_NepI_like"/>
    <property type="match status" value="1"/>
</dbReference>
<dbReference type="InterPro" id="IPR050189">
    <property type="entry name" value="MFS_Efflux_Transporters"/>
</dbReference>
<keyword evidence="3 7" id="KW-0812">Transmembrane</keyword>
<protein>
    <submittedName>
        <fullName evidence="9">MFS transporter</fullName>
    </submittedName>
</protein>
<organism evidence="9 10">
    <name type="scientific">Paractinoplanes toevensis</name>
    <dbReference type="NCBI Taxonomy" id="571911"/>
    <lineage>
        <taxon>Bacteria</taxon>
        <taxon>Bacillati</taxon>
        <taxon>Actinomycetota</taxon>
        <taxon>Actinomycetes</taxon>
        <taxon>Micromonosporales</taxon>
        <taxon>Micromonosporaceae</taxon>
        <taxon>Paractinoplanes</taxon>
    </lineage>
</organism>
<feature type="transmembrane region" description="Helical" evidence="7">
    <location>
        <begin position="238"/>
        <end position="259"/>
    </location>
</feature>
<feature type="transmembrane region" description="Helical" evidence="7">
    <location>
        <begin position="158"/>
        <end position="180"/>
    </location>
</feature>
<evidence type="ECO:0000256" key="7">
    <source>
        <dbReference type="SAM" id="Phobius"/>
    </source>
</evidence>
<evidence type="ECO:0000256" key="4">
    <source>
        <dbReference type="ARBA" id="ARBA00022989"/>
    </source>
</evidence>
<feature type="transmembrane region" description="Helical" evidence="7">
    <location>
        <begin position="133"/>
        <end position="152"/>
    </location>
</feature>
<evidence type="ECO:0000256" key="6">
    <source>
        <dbReference type="SAM" id="MobiDB-lite"/>
    </source>
</evidence>
<feature type="transmembrane region" description="Helical" evidence="7">
    <location>
        <begin position="289"/>
        <end position="311"/>
    </location>
</feature>
<keyword evidence="5 7" id="KW-0472">Membrane</keyword>
<evidence type="ECO:0000313" key="10">
    <source>
        <dbReference type="Proteomes" id="UP000677082"/>
    </source>
</evidence>